<evidence type="ECO:0000256" key="1">
    <source>
        <dbReference type="ARBA" id="ARBA00022737"/>
    </source>
</evidence>
<dbReference type="PROSITE" id="PS50297">
    <property type="entry name" value="ANK_REP_REGION"/>
    <property type="match status" value="2"/>
</dbReference>
<feature type="non-terminal residue" evidence="4">
    <location>
        <position position="1"/>
    </location>
</feature>
<dbReference type="GO" id="GO:0070531">
    <property type="term" value="C:BRCA1-A complex"/>
    <property type="evidence" value="ECO:0007669"/>
    <property type="project" value="TreeGrafter"/>
</dbReference>
<dbReference type="GO" id="GO:0004842">
    <property type="term" value="F:ubiquitin-protein transferase activity"/>
    <property type="evidence" value="ECO:0007669"/>
    <property type="project" value="TreeGrafter"/>
</dbReference>
<evidence type="ECO:0000313" key="4">
    <source>
        <dbReference type="EMBL" id="CAL4195455.1"/>
    </source>
</evidence>
<dbReference type="AlphaFoldDB" id="A0AAV2SI50"/>
<organism evidence="4 5">
    <name type="scientific">Meganyctiphanes norvegica</name>
    <name type="common">Northern krill</name>
    <name type="synonym">Thysanopoda norvegica</name>
    <dbReference type="NCBI Taxonomy" id="48144"/>
    <lineage>
        <taxon>Eukaryota</taxon>
        <taxon>Metazoa</taxon>
        <taxon>Ecdysozoa</taxon>
        <taxon>Arthropoda</taxon>
        <taxon>Crustacea</taxon>
        <taxon>Multicrustacea</taxon>
        <taxon>Malacostraca</taxon>
        <taxon>Eumalacostraca</taxon>
        <taxon>Eucarida</taxon>
        <taxon>Euphausiacea</taxon>
        <taxon>Euphausiidae</taxon>
        <taxon>Meganyctiphanes</taxon>
    </lineage>
</organism>
<feature type="repeat" description="ANK" evidence="3">
    <location>
        <begin position="4"/>
        <end position="36"/>
    </location>
</feature>
<keyword evidence="5" id="KW-1185">Reference proteome</keyword>
<dbReference type="PROSITE" id="PS50088">
    <property type="entry name" value="ANK_REPEAT"/>
    <property type="match status" value="2"/>
</dbReference>
<comment type="caution">
    <text evidence="4">The sequence shown here is derived from an EMBL/GenBank/DDBJ whole genome shotgun (WGS) entry which is preliminary data.</text>
</comment>
<keyword evidence="1" id="KW-0677">Repeat</keyword>
<feature type="repeat" description="ANK" evidence="3">
    <location>
        <begin position="37"/>
        <end position="69"/>
    </location>
</feature>
<dbReference type="GO" id="GO:0085020">
    <property type="term" value="P:protein K6-linked ubiquitination"/>
    <property type="evidence" value="ECO:0007669"/>
    <property type="project" value="TreeGrafter"/>
</dbReference>
<accession>A0AAV2SI50</accession>
<dbReference type="PANTHER" id="PTHR24171:SF8">
    <property type="entry name" value="BRCA1-ASSOCIATED RING DOMAIN PROTEIN 1"/>
    <property type="match status" value="1"/>
</dbReference>
<evidence type="ECO:0000313" key="5">
    <source>
        <dbReference type="Proteomes" id="UP001497623"/>
    </source>
</evidence>
<dbReference type="Proteomes" id="UP001497623">
    <property type="component" value="Unassembled WGS sequence"/>
</dbReference>
<dbReference type="PANTHER" id="PTHR24171">
    <property type="entry name" value="ANKYRIN REPEAT DOMAIN-CONTAINING PROTEIN 39-RELATED"/>
    <property type="match status" value="1"/>
</dbReference>
<dbReference type="Pfam" id="PF12796">
    <property type="entry name" value="Ank_2"/>
    <property type="match status" value="1"/>
</dbReference>
<proteinExistence type="predicted"/>
<reference evidence="4 5" key="1">
    <citation type="submission" date="2024-05" db="EMBL/GenBank/DDBJ databases">
        <authorList>
            <person name="Wallberg A."/>
        </authorList>
    </citation>
    <scope>NUCLEOTIDE SEQUENCE [LARGE SCALE GENOMIC DNA]</scope>
</reference>
<gene>
    <name evidence="4" type="ORF">MNOR_LOCUS37053</name>
</gene>
<sequence>ARSDGATPLIHASSEGRDEIVSLLILNGANIEAVSNNGISSLLFACERGHLSTAKILLHAGANPYISYNEDNTPFQVAIEKEYRELISIMNNGQWGQYI</sequence>
<dbReference type="Gene3D" id="1.25.40.20">
    <property type="entry name" value="Ankyrin repeat-containing domain"/>
    <property type="match status" value="1"/>
</dbReference>
<keyword evidence="2 3" id="KW-0040">ANK repeat</keyword>
<name>A0AAV2SI50_MEGNR</name>
<dbReference type="SUPFAM" id="SSF48403">
    <property type="entry name" value="Ankyrin repeat"/>
    <property type="match status" value="1"/>
</dbReference>
<protein>
    <submittedName>
        <fullName evidence="4">Uncharacterized protein</fullName>
    </submittedName>
</protein>
<evidence type="ECO:0000256" key="2">
    <source>
        <dbReference type="ARBA" id="ARBA00023043"/>
    </source>
</evidence>
<dbReference type="InterPro" id="IPR002110">
    <property type="entry name" value="Ankyrin_rpt"/>
</dbReference>
<dbReference type="SMART" id="SM00248">
    <property type="entry name" value="ANK"/>
    <property type="match status" value="2"/>
</dbReference>
<evidence type="ECO:0000256" key="3">
    <source>
        <dbReference type="PROSITE-ProRule" id="PRU00023"/>
    </source>
</evidence>
<dbReference type="InterPro" id="IPR036770">
    <property type="entry name" value="Ankyrin_rpt-contain_sf"/>
</dbReference>
<dbReference type="GO" id="GO:0031436">
    <property type="term" value="C:BRCA1-BARD1 complex"/>
    <property type="evidence" value="ECO:0007669"/>
    <property type="project" value="TreeGrafter"/>
</dbReference>
<dbReference type="EMBL" id="CAXKWB010071740">
    <property type="protein sequence ID" value="CAL4195455.1"/>
    <property type="molecule type" value="Genomic_DNA"/>
</dbReference>